<sequence length="251" mass="28552">MHTPNHVRIKNLSYLLVILFVGIAPLRAQLKTTPQDSLLFEQNNLKITTTKASYQDAVIYDTKIDSLNFSTNNINEPSECKAFFASYYHPLSLVGPYYSYEYGEATQEACGPMSNSLGVTTLNLNTLQSVTLLDIFTEASLLKALKKDPWLNELAQLNTIPITKIKDFSAFMYFLSETASMQFSTQSFTVLAYNATKNEAKVHWVAQEYMGYDHNRHFQLELILHPKEDLKDTFKKQLNFTLGAYKNGLSK</sequence>
<accession>E6X4W2</accession>
<protein>
    <submittedName>
        <fullName evidence="1">Uncharacterized protein</fullName>
    </submittedName>
</protein>
<reference evidence="1 2" key="1">
    <citation type="journal article" date="2010" name="Stand. Genomic Sci.">
        <title>Complete genome sequence of Cellulophaga algicola type strain (IC166).</title>
        <authorList>
            <person name="Abt B."/>
            <person name="Lu M."/>
            <person name="Misra M."/>
            <person name="Han C."/>
            <person name="Nolan M."/>
            <person name="Lucas S."/>
            <person name="Hammon N."/>
            <person name="Deshpande S."/>
            <person name="Cheng J.F."/>
            <person name="Tapia R."/>
            <person name="Goodwin L."/>
            <person name="Pitluck S."/>
            <person name="Liolios K."/>
            <person name="Pagani I."/>
            <person name="Ivanova N."/>
            <person name="Mavromatis K."/>
            <person name="Ovchinikova G."/>
            <person name="Pati A."/>
            <person name="Chen A."/>
            <person name="Palaniappan K."/>
            <person name="Land M."/>
            <person name="Hauser L."/>
            <person name="Chang Y.J."/>
            <person name="Jeffries C.D."/>
            <person name="Detter J.C."/>
            <person name="Brambilla E."/>
            <person name="Rohde M."/>
            <person name="Tindall B.J."/>
            <person name="Goker M."/>
            <person name="Woyke T."/>
            <person name="Bristow J."/>
            <person name="Eisen J.A."/>
            <person name="Markowitz V."/>
            <person name="Hugenholtz P."/>
            <person name="Kyrpides N.C."/>
            <person name="Klenk H.P."/>
            <person name="Lapidus A."/>
        </authorList>
    </citation>
    <scope>NUCLEOTIDE SEQUENCE [LARGE SCALE GENOMIC DNA]</scope>
    <source>
        <strain evidence="2">DSM 14237 / IC166 / ACAM 630</strain>
    </source>
</reference>
<dbReference type="AlphaFoldDB" id="E6X4W2"/>
<name>E6X4W2_CELAD</name>
<dbReference type="eggNOG" id="ENOG503119A">
    <property type="taxonomic scope" value="Bacteria"/>
</dbReference>
<dbReference type="KEGG" id="cao:Celal_3180"/>
<dbReference type="HOGENOM" id="CLU_1105585_0_0_10"/>
<gene>
    <name evidence="1" type="ordered locus">Celal_3180</name>
</gene>
<dbReference type="Proteomes" id="UP000008634">
    <property type="component" value="Chromosome"/>
</dbReference>
<dbReference type="OrthoDB" id="1435493at2"/>
<evidence type="ECO:0000313" key="2">
    <source>
        <dbReference type="Proteomes" id="UP000008634"/>
    </source>
</evidence>
<organism evidence="1 2">
    <name type="scientific">Cellulophaga algicola (strain DSM 14237 / IC166 / ACAM 630)</name>
    <dbReference type="NCBI Taxonomy" id="688270"/>
    <lineage>
        <taxon>Bacteria</taxon>
        <taxon>Pseudomonadati</taxon>
        <taxon>Bacteroidota</taxon>
        <taxon>Flavobacteriia</taxon>
        <taxon>Flavobacteriales</taxon>
        <taxon>Flavobacteriaceae</taxon>
        <taxon>Cellulophaga</taxon>
    </lineage>
</organism>
<evidence type="ECO:0000313" key="1">
    <source>
        <dbReference type="EMBL" id="ADV50454.1"/>
    </source>
</evidence>
<dbReference type="EMBL" id="CP002453">
    <property type="protein sequence ID" value="ADV50454.1"/>
    <property type="molecule type" value="Genomic_DNA"/>
</dbReference>
<keyword evidence="2" id="KW-1185">Reference proteome</keyword>
<proteinExistence type="predicted"/>
<dbReference type="RefSeq" id="WP_013551917.1">
    <property type="nucleotide sequence ID" value="NC_014934.1"/>
</dbReference>